<keyword evidence="1" id="KW-0732">Signal</keyword>
<organism evidence="2 3">
    <name type="scientific">Pontibacter akesuensis</name>
    <dbReference type="NCBI Taxonomy" id="388950"/>
    <lineage>
        <taxon>Bacteria</taxon>
        <taxon>Pseudomonadati</taxon>
        <taxon>Bacteroidota</taxon>
        <taxon>Cytophagia</taxon>
        <taxon>Cytophagales</taxon>
        <taxon>Hymenobacteraceae</taxon>
        <taxon>Pontibacter</taxon>
    </lineage>
</organism>
<dbReference type="AlphaFoldDB" id="A0A1I7FM79"/>
<protein>
    <recommendedName>
        <fullName evidence="4">Heavy-metal resistance</fullName>
    </recommendedName>
</protein>
<dbReference type="Proteomes" id="UP000182491">
    <property type="component" value="Unassembled WGS sequence"/>
</dbReference>
<name>A0A1I7FM79_9BACT</name>
<proteinExistence type="predicted"/>
<reference evidence="3" key="1">
    <citation type="submission" date="2016-10" db="EMBL/GenBank/DDBJ databases">
        <authorList>
            <person name="Varghese N."/>
        </authorList>
    </citation>
    <scope>NUCLEOTIDE SEQUENCE [LARGE SCALE GENOMIC DNA]</scope>
    <source>
        <strain evidence="3">DSM 18820</strain>
    </source>
</reference>
<dbReference type="STRING" id="388950.GCA_001611675_03453"/>
<evidence type="ECO:0000313" key="3">
    <source>
        <dbReference type="Proteomes" id="UP000182491"/>
    </source>
</evidence>
<accession>A0A1I7FM79</accession>
<evidence type="ECO:0000313" key="2">
    <source>
        <dbReference type="EMBL" id="SFU37307.1"/>
    </source>
</evidence>
<feature type="signal peptide" evidence="1">
    <location>
        <begin position="1"/>
        <end position="20"/>
    </location>
</feature>
<gene>
    <name evidence="2" type="ORF">SAMN04487941_0317</name>
</gene>
<feature type="chain" id="PRO_5010378322" description="Heavy-metal resistance" evidence="1">
    <location>
        <begin position="21"/>
        <end position="148"/>
    </location>
</feature>
<sequence>MKKLLVITCLMLGMVYTTQASGNNNVKSKATARANYLSDQMIKNLRLNNFQSEKIREINKQIAEEMTAIEQQYAGNQAIIDQLCKEACAQRDVYLEEVLSTVQYNKYFNSRPDYTNMDKQFMATMDAGNGENGATANAATDATPVAVN</sequence>
<evidence type="ECO:0008006" key="4">
    <source>
        <dbReference type="Google" id="ProtNLM"/>
    </source>
</evidence>
<keyword evidence="3" id="KW-1185">Reference proteome</keyword>
<evidence type="ECO:0000256" key="1">
    <source>
        <dbReference type="SAM" id="SignalP"/>
    </source>
</evidence>
<dbReference type="RefSeq" id="WP_068839304.1">
    <property type="nucleotide sequence ID" value="NZ_CP014766.1"/>
</dbReference>
<dbReference type="EMBL" id="FPCA01000001">
    <property type="protein sequence ID" value="SFU37307.1"/>
    <property type="molecule type" value="Genomic_DNA"/>
</dbReference>